<dbReference type="RefSeq" id="WP_277859689.1">
    <property type="nucleotide sequence ID" value="NZ_JARRAG010000001.1"/>
</dbReference>
<dbReference type="PANTHER" id="PTHR12726:SF0">
    <property type="entry name" value="CERAMIDE GLUCOSYLTRANSFERASE"/>
    <property type="match status" value="1"/>
</dbReference>
<dbReference type="Pfam" id="PF13506">
    <property type="entry name" value="Glyco_transf_21"/>
    <property type="match status" value="1"/>
</dbReference>
<evidence type="ECO:0000256" key="4">
    <source>
        <dbReference type="ARBA" id="ARBA00022676"/>
    </source>
</evidence>
<comment type="caution">
    <text evidence="11">The sequence shown here is derived from an EMBL/GenBank/DDBJ whole genome shotgun (WGS) entry which is preliminary data.</text>
</comment>
<gene>
    <name evidence="11" type="ORF">PZE19_06130</name>
</gene>
<dbReference type="Gene3D" id="3.90.550.10">
    <property type="entry name" value="Spore Coat Polysaccharide Biosynthesis Protein SpsA, Chain A"/>
    <property type="match status" value="1"/>
</dbReference>
<feature type="compositionally biased region" description="Pro residues" evidence="9">
    <location>
        <begin position="395"/>
        <end position="406"/>
    </location>
</feature>
<evidence type="ECO:0000256" key="3">
    <source>
        <dbReference type="ARBA" id="ARBA00004991"/>
    </source>
</evidence>
<evidence type="ECO:0000256" key="6">
    <source>
        <dbReference type="ARBA" id="ARBA00022692"/>
    </source>
</evidence>
<dbReference type="SUPFAM" id="SSF53448">
    <property type="entry name" value="Nucleotide-diphospho-sugar transferases"/>
    <property type="match status" value="1"/>
</dbReference>
<keyword evidence="4" id="KW-0328">Glycosyltransferase</keyword>
<dbReference type="InterPro" id="IPR025993">
    <property type="entry name" value="Ceramide_glucosylTrfase"/>
</dbReference>
<feature type="transmembrane region" description="Helical" evidence="10">
    <location>
        <begin position="304"/>
        <end position="322"/>
    </location>
</feature>
<keyword evidence="6 10" id="KW-0812">Transmembrane</keyword>
<dbReference type="EMBL" id="JARRAG010000001">
    <property type="protein sequence ID" value="MDG3003336.1"/>
    <property type="molecule type" value="Genomic_DNA"/>
</dbReference>
<dbReference type="InterPro" id="IPR029044">
    <property type="entry name" value="Nucleotide-diphossugar_trans"/>
</dbReference>
<keyword evidence="8 10" id="KW-0472">Membrane</keyword>
<proteinExistence type="predicted"/>
<keyword evidence="5" id="KW-0808">Transferase</keyword>
<dbReference type="PANTHER" id="PTHR12726">
    <property type="entry name" value="CERAMIDE GLUCOSYLTRANSFERASE"/>
    <property type="match status" value="1"/>
</dbReference>
<organism evidence="11 12">
    <name type="scientific">Paludisphaera mucosa</name>
    <dbReference type="NCBI Taxonomy" id="3030827"/>
    <lineage>
        <taxon>Bacteria</taxon>
        <taxon>Pseudomonadati</taxon>
        <taxon>Planctomycetota</taxon>
        <taxon>Planctomycetia</taxon>
        <taxon>Isosphaerales</taxon>
        <taxon>Isosphaeraceae</taxon>
        <taxon>Paludisphaera</taxon>
    </lineage>
</organism>
<evidence type="ECO:0000256" key="1">
    <source>
        <dbReference type="ARBA" id="ARBA00004141"/>
    </source>
</evidence>
<sequence length="415" mass="45809">MTSSQTADLLLGLVAVAAVTTTLASTCCLFWVLRRRSLPDHTPPVTIFKPLKGLDEELEENLASFFEIDYPTYQLIFCVADAADPAAVVVRKLMEGHPERDARLVVGCPPFGLNPKVESLAAMEPYRRHDVLLISDSNVRARPSYLRETAGYLAEPSVGMVTNLFVGRGEVYPGAVLENLQINGYIAGGMALASMLGVTCVVGKSMMLRGSVLEAIGGFASVRNLLAEDQVMGMRVRKAGYSIRLSHHVIENVNRRRGFIWFLNRHSRWFKIRRRLALPAFAAEPLANLSTIGLVWAFSGESGIAWGGLLCLVGLGMARDAVQTRRLRGTFPKLRHLIYSPIKDLMILPLWFDALLNSHVQWRGHRFYVGRLTRLLPDATPRGARPPRARGESATPPPDATIPPRLPSEDSHAPE</sequence>
<evidence type="ECO:0000256" key="8">
    <source>
        <dbReference type="ARBA" id="ARBA00023136"/>
    </source>
</evidence>
<accession>A0ABT6F6Y0</accession>
<evidence type="ECO:0000256" key="2">
    <source>
        <dbReference type="ARBA" id="ARBA00004760"/>
    </source>
</evidence>
<dbReference type="Proteomes" id="UP001216907">
    <property type="component" value="Unassembled WGS sequence"/>
</dbReference>
<reference evidence="11 12" key="1">
    <citation type="submission" date="2023-03" db="EMBL/GenBank/DDBJ databases">
        <title>Paludisphaera mucosa sp. nov. a novel planctomycete from northern fen.</title>
        <authorList>
            <person name="Ivanova A."/>
        </authorList>
    </citation>
    <scope>NUCLEOTIDE SEQUENCE [LARGE SCALE GENOMIC DNA]</scope>
    <source>
        <strain evidence="11 12">Pla2</strain>
    </source>
</reference>
<evidence type="ECO:0000313" key="12">
    <source>
        <dbReference type="Proteomes" id="UP001216907"/>
    </source>
</evidence>
<keyword evidence="12" id="KW-1185">Reference proteome</keyword>
<evidence type="ECO:0000256" key="5">
    <source>
        <dbReference type="ARBA" id="ARBA00022679"/>
    </source>
</evidence>
<feature type="transmembrane region" description="Helical" evidence="10">
    <location>
        <begin position="276"/>
        <end position="298"/>
    </location>
</feature>
<name>A0ABT6F6Y0_9BACT</name>
<evidence type="ECO:0000256" key="7">
    <source>
        <dbReference type="ARBA" id="ARBA00022989"/>
    </source>
</evidence>
<comment type="subcellular location">
    <subcellularLocation>
        <location evidence="1">Membrane</location>
        <topology evidence="1">Multi-pass membrane protein</topology>
    </subcellularLocation>
</comment>
<evidence type="ECO:0000313" key="11">
    <source>
        <dbReference type="EMBL" id="MDG3003336.1"/>
    </source>
</evidence>
<evidence type="ECO:0000256" key="10">
    <source>
        <dbReference type="SAM" id="Phobius"/>
    </source>
</evidence>
<feature type="region of interest" description="Disordered" evidence="9">
    <location>
        <begin position="378"/>
        <end position="415"/>
    </location>
</feature>
<comment type="pathway">
    <text evidence="2">Lipid metabolism; sphingolipid metabolism.</text>
</comment>
<protein>
    <submittedName>
        <fullName evidence="11">Glycosyltransferase</fullName>
    </submittedName>
</protein>
<comment type="pathway">
    <text evidence="3">Sphingolipid metabolism.</text>
</comment>
<evidence type="ECO:0000256" key="9">
    <source>
        <dbReference type="SAM" id="MobiDB-lite"/>
    </source>
</evidence>
<keyword evidence="7 10" id="KW-1133">Transmembrane helix</keyword>